<protein>
    <submittedName>
        <fullName evidence="1">Uncharacterized protein</fullName>
    </submittedName>
</protein>
<accession>A0ABT9XLP9</accession>
<feature type="non-terminal residue" evidence="1">
    <location>
        <position position="1"/>
    </location>
</feature>
<proteinExistence type="predicted"/>
<evidence type="ECO:0000313" key="1">
    <source>
        <dbReference type="EMBL" id="MDQ0191218.1"/>
    </source>
</evidence>
<keyword evidence="2" id="KW-1185">Reference proteome</keyword>
<comment type="caution">
    <text evidence="1">The sequence shown here is derived from an EMBL/GenBank/DDBJ whole genome shotgun (WGS) entry which is preliminary data.</text>
</comment>
<dbReference type="EMBL" id="JAUSTP010000035">
    <property type="protein sequence ID" value="MDQ0191218.1"/>
    <property type="molecule type" value="Genomic_DNA"/>
</dbReference>
<reference evidence="1 2" key="1">
    <citation type="submission" date="2023-07" db="EMBL/GenBank/DDBJ databases">
        <title>Genomic Encyclopedia of Type Strains, Phase IV (KMG-IV): sequencing the most valuable type-strain genomes for metagenomic binning, comparative biology and taxonomic classification.</title>
        <authorList>
            <person name="Goeker M."/>
        </authorList>
    </citation>
    <scope>NUCLEOTIDE SEQUENCE [LARGE SCALE GENOMIC DNA]</scope>
    <source>
        <strain evidence="1 2">DSM 4006</strain>
    </source>
</reference>
<evidence type="ECO:0000313" key="2">
    <source>
        <dbReference type="Proteomes" id="UP001232973"/>
    </source>
</evidence>
<name>A0ABT9XLP9_9BACL</name>
<dbReference type="Proteomes" id="UP001232973">
    <property type="component" value="Unassembled WGS sequence"/>
</dbReference>
<organism evidence="1 2">
    <name type="scientific">Alicyclobacillus cycloheptanicus</name>
    <dbReference type="NCBI Taxonomy" id="1457"/>
    <lineage>
        <taxon>Bacteria</taxon>
        <taxon>Bacillati</taxon>
        <taxon>Bacillota</taxon>
        <taxon>Bacilli</taxon>
        <taxon>Bacillales</taxon>
        <taxon>Alicyclobacillaceae</taxon>
        <taxon>Alicyclobacillus</taxon>
    </lineage>
</organism>
<gene>
    <name evidence="1" type="ORF">J2S03_003087</name>
</gene>
<sequence length="69" mass="7435">GVKTPGKVGRRQAREDRAQHFAGPCCIGARVASPAPVRVGCCGVRDRFSTLVSRDRAFGLSNLGIEFYI</sequence>